<reference evidence="4" key="2">
    <citation type="journal article" date="2019" name="Int. J. Syst. Evol. Microbiol.">
        <title>The Global Catalogue of Microorganisms (GCM) 10K type strain sequencing project: providing services to taxonomists for standard genome sequencing and annotation.</title>
        <authorList>
            <consortium name="The Broad Institute Genomics Platform"/>
            <consortium name="The Broad Institute Genome Sequencing Center for Infectious Disease"/>
            <person name="Wu L."/>
            <person name="Ma J."/>
        </authorList>
    </citation>
    <scope>NUCLEOTIDE SEQUENCE [LARGE SCALE GENOMIC DNA]</scope>
    <source>
        <strain evidence="4">CGMCC 1.15644</strain>
    </source>
</reference>
<proteinExistence type="predicted"/>
<evidence type="ECO:0000313" key="3">
    <source>
        <dbReference type="Proteomes" id="UP000295684"/>
    </source>
</evidence>
<organism evidence="2 3">
    <name type="scientific">Pedobacter psychrotolerans</name>
    <dbReference type="NCBI Taxonomy" id="1843235"/>
    <lineage>
        <taxon>Bacteria</taxon>
        <taxon>Pseudomonadati</taxon>
        <taxon>Bacteroidota</taxon>
        <taxon>Sphingobacteriia</taxon>
        <taxon>Sphingobacteriales</taxon>
        <taxon>Sphingobacteriaceae</taxon>
        <taxon>Pedobacter</taxon>
    </lineage>
</organism>
<dbReference type="Proteomes" id="UP000622648">
    <property type="component" value="Unassembled WGS sequence"/>
</dbReference>
<accession>A0A4R2HMJ8</accession>
<dbReference type="Proteomes" id="UP000295684">
    <property type="component" value="Unassembled WGS sequence"/>
</dbReference>
<reference evidence="1" key="4">
    <citation type="submission" date="2024-05" db="EMBL/GenBank/DDBJ databases">
        <authorList>
            <person name="Sun Q."/>
            <person name="Zhou Y."/>
        </authorList>
    </citation>
    <scope>NUCLEOTIDE SEQUENCE</scope>
    <source>
        <strain evidence="1">CGMCC 1.15644</strain>
    </source>
</reference>
<dbReference type="EMBL" id="SLWO01000002">
    <property type="protein sequence ID" value="TCO29025.1"/>
    <property type="molecule type" value="Genomic_DNA"/>
</dbReference>
<reference evidence="2 3" key="3">
    <citation type="submission" date="2019-03" db="EMBL/GenBank/DDBJ databases">
        <title>Genomic Encyclopedia of Type Strains, Phase IV (KMG-IV): sequencing the most valuable type-strain genomes for metagenomic binning, comparative biology and taxonomic classification.</title>
        <authorList>
            <person name="Goeker M."/>
        </authorList>
    </citation>
    <scope>NUCLEOTIDE SEQUENCE [LARGE SCALE GENOMIC DNA]</scope>
    <source>
        <strain evidence="2 3">DSM 103236</strain>
    </source>
</reference>
<sequence>MGLLKYVIIGTAAVYGLNYITKKRLIDGKSIVDDLIEKTPELIKEVDQLSKNIKRDYQQTTALY</sequence>
<dbReference type="OrthoDB" id="798795at2"/>
<gene>
    <name evidence="2" type="ORF">EV200_102444</name>
    <name evidence="1" type="ORF">GCM10011413_19910</name>
</gene>
<dbReference type="EMBL" id="BMJO01000003">
    <property type="protein sequence ID" value="GGE53531.1"/>
    <property type="molecule type" value="Genomic_DNA"/>
</dbReference>
<evidence type="ECO:0000313" key="2">
    <source>
        <dbReference type="EMBL" id="TCO29025.1"/>
    </source>
</evidence>
<reference evidence="1" key="1">
    <citation type="journal article" date="2014" name="Int. J. Syst. Evol. Microbiol.">
        <title>Complete genome of a new Firmicutes species belonging to the dominant human colonic microbiota ('Ruminococcus bicirculans') reveals two chromosomes and a selective capacity to utilize plant glucans.</title>
        <authorList>
            <consortium name="NISC Comparative Sequencing Program"/>
            <person name="Wegmann U."/>
            <person name="Louis P."/>
            <person name="Goesmann A."/>
            <person name="Henrissat B."/>
            <person name="Duncan S.H."/>
            <person name="Flint H.J."/>
        </authorList>
    </citation>
    <scope>NUCLEOTIDE SEQUENCE</scope>
    <source>
        <strain evidence="1">CGMCC 1.15644</strain>
    </source>
</reference>
<protein>
    <submittedName>
        <fullName evidence="2">Uncharacterized protein</fullName>
    </submittedName>
</protein>
<evidence type="ECO:0000313" key="4">
    <source>
        <dbReference type="Proteomes" id="UP000622648"/>
    </source>
</evidence>
<keyword evidence="4" id="KW-1185">Reference proteome</keyword>
<evidence type="ECO:0000313" key="1">
    <source>
        <dbReference type="EMBL" id="GGE53531.1"/>
    </source>
</evidence>
<dbReference type="RefSeq" id="WP_132530152.1">
    <property type="nucleotide sequence ID" value="NZ_BMJO01000003.1"/>
</dbReference>
<name>A0A4R2HMJ8_9SPHI</name>
<dbReference type="AlphaFoldDB" id="A0A4R2HMJ8"/>
<comment type="caution">
    <text evidence="2">The sequence shown here is derived from an EMBL/GenBank/DDBJ whole genome shotgun (WGS) entry which is preliminary data.</text>
</comment>